<evidence type="ECO:0000313" key="1">
    <source>
        <dbReference type="EMBL" id="KAL2073664.1"/>
    </source>
</evidence>
<name>A0ABR4CUU5_9HELO</name>
<dbReference type="EMBL" id="JAZHXI010000003">
    <property type="protein sequence ID" value="KAL2073664.1"/>
    <property type="molecule type" value="Genomic_DNA"/>
</dbReference>
<gene>
    <name evidence="1" type="ORF">VTL71DRAFT_10990</name>
</gene>
<reference evidence="1 2" key="1">
    <citation type="journal article" date="2024" name="Commun. Biol.">
        <title>Comparative genomic analysis of thermophilic fungi reveals convergent evolutionary adaptations and gene losses.</title>
        <authorList>
            <person name="Steindorff A.S."/>
            <person name="Aguilar-Pontes M.V."/>
            <person name="Robinson A.J."/>
            <person name="Andreopoulos B."/>
            <person name="LaButti K."/>
            <person name="Kuo A."/>
            <person name="Mondo S."/>
            <person name="Riley R."/>
            <person name="Otillar R."/>
            <person name="Haridas S."/>
            <person name="Lipzen A."/>
            <person name="Grimwood J."/>
            <person name="Schmutz J."/>
            <person name="Clum A."/>
            <person name="Reid I.D."/>
            <person name="Moisan M.C."/>
            <person name="Butler G."/>
            <person name="Nguyen T.T.M."/>
            <person name="Dewar K."/>
            <person name="Conant G."/>
            <person name="Drula E."/>
            <person name="Henrissat B."/>
            <person name="Hansel C."/>
            <person name="Singer S."/>
            <person name="Hutchinson M.I."/>
            <person name="de Vries R.P."/>
            <person name="Natvig D.O."/>
            <person name="Powell A.J."/>
            <person name="Tsang A."/>
            <person name="Grigoriev I.V."/>
        </authorList>
    </citation>
    <scope>NUCLEOTIDE SEQUENCE [LARGE SCALE GENOMIC DNA]</scope>
    <source>
        <strain evidence="1 2">CBS 494.80</strain>
    </source>
</reference>
<organism evidence="1 2">
    <name type="scientific">Oculimacula yallundae</name>
    <dbReference type="NCBI Taxonomy" id="86028"/>
    <lineage>
        <taxon>Eukaryota</taxon>
        <taxon>Fungi</taxon>
        <taxon>Dikarya</taxon>
        <taxon>Ascomycota</taxon>
        <taxon>Pezizomycotina</taxon>
        <taxon>Leotiomycetes</taxon>
        <taxon>Helotiales</taxon>
        <taxon>Ploettnerulaceae</taxon>
        <taxon>Oculimacula</taxon>
    </lineage>
</organism>
<sequence>MQHHPPACFSPSSHYYHPVSSGVLRLFHLKPLHDSSSSVLESRRSDQPHVENNVYSYERTISLAFLTASSRAYPAYLASCLKYSLRGISDILYVKFVVQHNQPQYEELKSQPNFWRRIHNEGRQEQGSYEKPRIVISFSPVVRLIQILLLHKYFLLHFTWHPFQAIVEFNSPTRPGADPVIKAFPKQIPVRFSGIHCRKIRRHPRIPPNPQFVFVRRTIDTWKN</sequence>
<accession>A0ABR4CUU5</accession>
<protein>
    <submittedName>
        <fullName evidence="1">Uncharacterized protein</fullName>
    </submittedName>
</protein>
<keyword evidence="2" id="KW-1185">Reference proteome</keyword>
<dbReference type="Proteomes" id="UP001595075">
    <property type="component" value="Unassembled WGS sequence"/>
</dbReference>
<proteinExistence type="predicted"/>
<evidence type="ECO:0000313" key="2">
    <source>
        <dbReference type="Proteomes" id="UP001595075"/>
    </source>
</evidence>
<comment type="caution">
    <text evidence="1">The sequence shown here is derived from an EMBL/GenBank/DDBJ whole genome shotgun (WGS) entry which is preliminary data.</text>
</comment>